<dbReference type="Gene3D" id="1.10.4160.10">
    <property type="entry name" value="Hydantoin permease"/>
    <property type="match status" value="1"/>
</dbReference>
<dbReference type="GO" id="GO:0005886">
    <property type="term" value="C:plasma membrane"/>
    <property type="evidence" value="ECO:0007669"/>
    <property type="project" value="TreeGrafter"/>
</dbReference>
<evidence type="ECO:0000256" key="3">
    <source>
        <dbReference type="ARBA" id="ARBA00022692"/>
    </source>
</evidence>
<comment type="caution">
    <text evidence="7">The sequence shown here is derived from an EMBL/GenBank/DDBJ whole genome shotgun (WGS) entry which is preliminary data.</text>
</comment>
<dbReference type="InterPro" id="IPR001248">
    <property type="entry name" value="Pur-cyt_permease"/>
</dbReference>
<feature type="transmembrane region" description="Helical" evidence="6">
    <location>
        <begin position="493"/>
        <end position="514"/>
    </location>
</feature>
<evidence type="ECO:0000313" key="8">
    <source>
        <dbReference type="Proteomes" id="UP000258309"/>
    </source>
</evidence>
<evidence type="ECO:0000256" key="5">
    <source>
        <dbReference type="ARBA" id="ARBA00023136"/>
    </source>
</evidence>
<feature type="transmembrane region" description="Helical" evidence="6">
    <location>
        <begin position="455"/>
        <end position="481"/>
    </location>
</feature>
<dbReference type="GO" id="GO:0015205">
    <property type="term" value="F:nucleobase transmembrane transporter activity"/>
    <property type="evidence" value="ECO:0007669"/>
    <property type="project" value="TreeGrafter"/>
</dbReference>
<dbReference type="AlphaFoldDB" id="A0A3E2H0P9"/>
<dbReference type="OrthoDB" id="2018619at2759"/>
<protein>
    <recommendedName>
        <fullName evidence="9">Allantoin permease</fullName>
    </recommendedName>
</protein>
<dbReference type="Pfam" id="PF02133">
    <property type="entry name" value="Transp_cyt_pur"/>
    <property type="match status" value="1"/>
</dbReference>
<feature type="transmembrane region" description="Helical" evidence="6">
    <location>
        <begin position="130"/>
        <end position="149"/>
    </location>
</feature>
<feature type="non-terminal residue" evidence="7">
    <location>
        <position position="587"/>
    </location>
</feature>
<feature type="transmembrane region" description="Helical" evidence="6">
    <location>
        <begin position="180"/>
        <end position="200"/>
    </location>
</feature>
<keyword evidence="3 6" id="KW-0812">Transmembrane</keyword>
<feature type="transmembrane region" description="Helical" evidence="6">
    <location>
        <begin position="60"/>
        <end position="84"/>
    </location>
</feature>
<evidence type="ECO:0000256" key="6">
    <source>
        <dbReference type="SAM" id="Phobius"/>
    </source>
</evidence>
<feature type="transmembrane region" description="Helical" evidence="6">
    <location>
        <begin position="257"/>
        <end position="276"/>
    </location>
</feature>
<evidence type="ECO:0000256" key="2">
    <source>
        <dbReference type="ARBA" id="ARBA00008974"/>
    </source>
</evidence>
<feature type="transmembrane region" description="Helical" evidence="6">
    <location>
        <begin position="414"/>
        <end position="434"/>
    </location>
</feature>
<keyword evidence="8" id="KW-1185">Reference proteome</keyword>
<feature type="transmembrane region" description="Helical" evidence="6">
    <location>
        <begin position="90"/>
        <end position="110"/>
    </location>
</feature>
<accession>A0A3E2H0P9</accession>
<keyword evidence="5 6" id="KW-0472">Membrane</keyword>
<dbReference type="PANTHER" id="PTHR30618">
    <property type="entry name" value="NCS1 FAMILY PURINE/PYRIMIDINE TRANSPORTER"/>
    <property type="match status" value="1"/>
</dbReference>
<reference evidence="7 8" key="1">
    <citation type="submission" date="2018-05" db="EMBL/GenBank/DDBJ databases">
        <title>Draft genome sequence of Scytalidium lignicola DSM 105466, a ubiquitous saprotrophic fungus.</title>
        <authorList>
            <person name="Buettner E."/>
            <person name="Gebauer A.M."/>
            <person name="Hofrichter M."/>
            <person name="Liers C."/>
            <person name="Kellner H."/>
        </authorList>
    </citation>
    <scope>NUCLEOTIDE SEQUENCE [LARGE SCALE GENOMIC DNA]</scope>
    <source>
        <strain evidence="7 8">DSM 105466</strain>
    </source>
</reference>
<evidence type="ECO:0000256" key="4">
    <source>
        <dbReference type="ARBA" id="ARBA00022989"/>
    </source>
</evidence>
<comment type="similarity">
    <text evidence="2">Belongs to the purine-cytosine permease (2.A.39) family.</text>
</comment>
<dbReference type="Proteomes" id="UP000258309">
    <property type="component" value="Unassembled WGS sequence"/>
</dbReference>
<feature type="transmembrane region" description="Helical" evidence="6">
    <location>
        <begin position="389"/>
        <end position="408"/>
    </location>
</feature>
<feature type="transmembrane region" description="Helical" evidence="6">
    <location>
        <begin position="296"/>
        <end position="316"/>
    </location>
</feature>
<keyword evidence="4 6" id="KW-1133">Transmembrane helix</keyword>
<gene>
    <name evidence="7" type="ORF">B7463_g9355</name>
</gene>
<evidence type="ECO:0000313" key="7">
    <source>
        <dbReference type="EMBL" id="RFU26994.1"/>
    </source>
</evidence>
<dbReference type="InterPro" id="IPR045225">
    <property type="entry name" value="Uracil/uridine/allantoin_perm"/>
</dbReference>
<feature type="transmembrane region" description="Helical" evidence="6">
    <location>
        <begin position="212"/>
        <end position="236"/>
    </location>
</feature>
<evidence type="ECO:0000256" key="1">
    <source>
        <dbReference type="ARBA" id="ARBA00004141"/>
    </source>
</evidence>
<comment type="subcellular location">
    <subcellularLocation>
        <location evidence="1">Membrane</location>
        <topology evidence="1">Multi-pass membrane protein</topology>
    </subcellularLocation>
</comment>
<sequence length="587" mass="64891">MGVSELIMKAKHAVTTKEGFLEMIRTKETEKMAQNRANGEQLLSNVDLDPSPPEARKWGFWYFFAFEFSVAFSPTSYNVGASLISIGLPYWAIITSAFIASALCAAVIYLNSRVGAVYHIGFPVSVRISAGIRGSMFFMFIRAVVAILYMATQSLYASFLTSVCLRCIFGHYWTDIKNTLPANAGVTTSGLAAFIIFWLIQLPFAFIHPSKAAPVFAAKSIVVPPCLLVTMIWCLVKAGGPHWEKFEKAEIHGSAAAWAWLLAINSIISGTLPPLINIPDLSRYAKKPSDVSPLALGLFLSKPIIIIIGILTTAAGNQLYGTAYWNIWDLYQSILTANWHSSTRFLVFVGALTQIYATMVTNISSNSIPVGCDLAGLFPRYFTIRRGQILCSILAFAIAPWKIVYSAASFLTFLGSYVCFITPIAITMIVDYWIVRRGNVHIPSLYRPNSSSPYWYYWGFNLRAYAAWAIGVGLTIAGIAGKLNQGSVPTSVVNIYNTSFILSAAASGLFYYLFTRIWPPPVYPAQHEHEPKTWEYMRSSDGYIDEDERIYPEISGIAVDVGDGVNDFTAQPIAISAAEKDIEKEKY</sequence>
<organism evidence="7 8">
    <name type="scientific">Scytalidium lignicola</name>
    <name type="common">Hyphomycete</name>
    <dbReference type="NCBI Taxonomy" id="5539"/>
    <lineage>
        <taxon>Eukaryota</taxon>
        <taxon>Fungi</taxon>
        <taxon>Dikarya</taxon>
        <taxon>Ascomycota</taxon>
        <taxon>Pezizomycotina</taxon>
        <taxon>Leotiomycetes</taxon>
        <taxon>Leotiomycetes incertae sedis</taxon>
        <taxon>Scytalidium</taxon>
    </lineage>
</organism>
<dbReference type="OMA" id="ICPIVAC"/>
<evidence type="ECO:0008006" key="9">
    <source>
        <dbReference type="Google" id="ProtNLM"/>
    </source>
</evidence>
<dbReference type="EMBL" id="NCSJ02000229">
    <property type="protein sequence ID" value="RFU26994.1"/>
    <property type="molecule type" value="Genomic_DNA"/>
</dbReference>
<proteinExistence type="inferred from homology"/>
<feature type="non-terminal residue" evidence="7">
    <location>
        <position position="1"/>
    </location>
</feature>
<name>A0A3E2H0P9_SCYLI</name>
<dbReference type="PANTHER" id="PTHR30618:SF0">
    <property type="entry name" value="PURINE-URACIL PERMEASE NCS1"/>
    <property type="match status" value="1"/>
</dbReference>